<keyword evidence="4 7" id="KW-0808">Transferase</keyword>
<protein>
    <recommendedName>
        <fullName evidence="7">Histidinol-phosphate aminotransferase</fullName>
        <ecNumber evidence="7">2.6.1.9</ecNumber>
    </recommendedName>
    <alternativeName>
        <fullName evidence="7">Imidazole acetol-phosphate transaminase</fullName>
    </alternativeName>
</protein>
<proteinExistence type="inferred from homology"/>
<comment type="subunit">
    <text evidence="2 7">Homodimer.</text>
</comment>
<evidence type="ECO:0000259" key="9">
    <source>
        <dbReference type="Pfam" id="PF00155"/>
    </source>
</evidence>
<evidence type="ECO:0000256" key="5">
    <source>
        <dbReference type="ARBA" id="ARBA00022898"/>
    </source>
</evidence>
<dbReference type="Proteomes" id="UP000440096">
    <property type="component" value="Unassembled WGS sequence"/>
</dbReference>
<dbReference type="InterPro" id="IPR004839">
    <property type="entry name" value="Aminotransferase_I/II_large"/>
</dbReference>
<dbReference type="GO" id="GO:0030170">
    <property type="term" value="F:pyridoxal phosphate binding"/>
    <property type="evidence" value="ECO:0007669"/>
    <property type="project" value="InterPro"/>
</dbReference>
<feature type="region of interest" description="Disordered" evidence="8">
    <location>
        <begin position="1"/>
        <end position="41"/>
    </location>
</feature>
<evidence type="ECO:0000256" key="4">
    <source>
        <dbReference type="ARBA" id="ARBA00022679"/>
    </source>
</evidence>
<dbReference type="InterPro" id="IPR050106">
    <property type="entry name" value="HistidinolP_aminotransfase"/>
</dbReference>
<feature type="modified residue" description="N6-(pyridoxal phosphate)lysine" evidence="7">
    <location>
        <position position="260"/>
    </location>
</feature>
<dbReference type="PANTHER" id="PTHR43643">
    <property type="entry name" value="HISTIDINOL-PHOSPHATE AMINOTRANSFERASE 2"/>
    <property type="match status" value="1"/>
</dbReference>
<dbReference type="GO" id="GO:0004400">
    <property type="term" value="F:histidinol-phosphate transaminase activity"/>
    <property type="evidence" value="ECO:0007669"/>
    <property type="project" value="UniProtKB-UniRule"/>
</dbReference>
<dbReference type="SUPFAM" id="SSF53383">
    <property type="entry name" value="PLP-dependent transferases"/>
    <property type="match status" value="1"/>
</dbReference>
<dbReference type="PANTHER" id="PTHR43643:SF3">
    <property type="entry name" value="HISTIDINOL-PHOSPHATE AMINOTRANSFERASE"/>
    <property type="match status" value="1"/>
</dbReference>
<dbReference type="InterPro" id="IPR015424">
    <property type="entry name" value="PyrdxlP-dep_Trfase"/>
</dbReference>
<evidence type="ECO:0000256" key="8">
    <source>
        <dbReference type="SAM" id="MobiDB-lite"/>
    </source>
</evidence>
<keyword evidence="6" id="KW-0045">Antibiotic biosynthesis</keyword>
<feature type="compositionally biased region" description="Basic and acidic residues" evidence="8">
    <location>
        <begin position="1"/>
        <end position="13"/>
    </location>
</feature>
<comment type="caution">
    <text evidence="10">The sequence shown here is derived from an EMBL/GenBank/DDBJ whole genome shotgun (WGS) entry which is preliminary data.</text>
</comment>
<dbReference type="CDD" id="cd00609">
    <property type="entry name" value="AAT_like"/>
    <property type="match status" value="1"/>
</dbReference>
<sequence>MPRVGEARREPPCREQQGNRQRNPVRSLAVPGEVQGRKPGPGAMSLVYRAGRSAAEIQQQYGISDVVKLSSNELPWGPLPSVRDAILRAVTGDDGANRYPDLRATELRATIAAYHGVDPGRVAVGAGSGGILAQLVRSELRGDSAVLVPGPTFDLYRIMSTWTGASVHVADMPATVPDVDTLVAGLRPETRLVFLASPNNPTGGALGADRVARIASRVPEGCIVVVDEAYADFVTACHIDQGAALIDRYDNVVVLRTFSKAHGLAGLRIGYLLGHPAIVDRVGALSTPFHIGTVGQVAAIESVRHAAQVRERAERVVAERERMAATIRAMGLGLGWSQANFLWLPAGSGAARLAQALEQRGLVPRLFDGKGVRVTVARAADNDRVLAVLGELDLRDTWTLPVGDGVVAAARTAAELESVSGVVDGAVARDAYRAALALAGRVPDPQIDTWGAEQAGHALVAELLDVVSVDLLEGREKIAAQVIATARAKDGQ</sequence>
<name>A0A6N7Z024_9PSEU</name>
<feature type="domain" description="Aminotransferase class I/classII large" evidence="9">
    <location>
        <begin position="65"/>
        <end position="376"/>
    </location>
</feature>
<dbReference type="InterPro" id="IPR005861">
    <property type="entry name" value="HisP_aminotrans"/>
</dbReference>
<comment type="similarity">
    <text evidence="7">Belongs to the class-II pyridoxal-phosphate-dependent aminotransferase family. Histidinol-phosphate aminotransferase subfamily.</text>
</comment>
<reference evidence="10 11" key="1">
    <citation type="submission" date="2019-11" db="EMBL/GenBank/DDBJ databases">
        <title>Draft genome of Amycolatopsis RM579.</title>
        <authorList>
            <person name="Duangmal K."/>
            <person name="Mingma R."/>
        </authorList>
    </citation>
    <scope>NUCLEOTIDE SEQUENCE [LARGE SCALE GENOMIC DNA]</scope>
    <source>
        <strain evidence="10 11">RM579</strain>
    </source>
</reference>
<comment type="cofactor">
    <cofactor evidence="1 7">
        <name>pyridoxal 5'-phosphate</name>
        <dbReference type="ChEBI" id="CHEBI:597326"/>
    </cofactor>
</comment>
<gene>
    <name evidence="7" type="primary">hisC</name>
    <name evidence="10" type="ORF">GKO32_26935</name>
</gene>
<dbReference type="Gene3D" id="3.40.640.10">
    <property type="entry name" value="Type I PLP-dependent aspartate aminotransferase-like (Major domain)"/>
    <property type="match status" value="1"/>
</dbReference>
<dbReference type="InterPro" id="IPR015421">
    <property type="entry name" value="PyrdxlP-dep_Trfase_major"/>
</dbReference>
<dbReference type="InterPro" id="IPR015422">
    <property type="entry name" value="PyrdxlP-dep_Trfase_small"/>
</dbReference>
<comment type="pathway">
    <text evidence="7">Amino-acid biosynthesis; L-histidine biosynthesis; L-histidine from 5-phospho-alpha-D-ribose 1-diphosphate: step 7/9.</text>
</comment>
<dbReference type="AlphaFoldDB" id="A0A6N7Z024"/>
<keyword evidence="7" id="KW-0368">Histidine biosynthesis</keyword>
<dbReference type="Pfam" id="PF00155">
    <property type="entry name" value="Aminotran_1_2"/>
    <property type="match status" value="1"/>
</dbReference>
<dbReference type="OrthoDB" id="9809616at2"/>
<keyword evidence="11" id="KW-1185">Reference proteome</keyword>
<keyword evidence="3 7" id="KW-0032">Aminotransferase</keyword>
<comment type="catalytic activity">
    <reaction evidence="7">
        <text>L-histidinol phosphate + 2-oxoglutarate = 3-(imidazol-4-yl)-2-oxopropyl phosphate + L-glutamate</text>
        <dbReference type="Rhea" id="RHEA:23744"/>
        <dbReference type="ChEBI" id="CHEBI:16810"/>
        <dbReference type="ChEBI" id="CHEBI:29985"/>
        <dbReference type="ChEBI" id="CHEBI:57766"/>
        <dbReference type="ChEBI" id="CHEBI:57980"/>
        <dbReference type="EC" id="2.6.1.9"/>
    </reaction>
</comment>
<evidence type="ECO:0000256" key="3">
    <source>
        <dbReference type="ARBA" id="ARBA00022576"/>
    </source>
</evidence>
<evidence type="ECO:0000313" key="10">
    <source>
        <dbReference type="EMBL" id="MTD57582.1"/>
    </source>
</evidence>
<evidence type="ECO:0000256" key="6">
    <source>
        <dbReference type="ARBA" id="ARBA00023194"/>
    </source>
</evidence>
<keyword evidence="7" id="KW-0028">Amino-acid biosynthesis</keyword>
<accession>A0A6N7Z024</accession>
<organism evidence="10 11">
    <name type="scientific">Amycolatopsis pithecellobii</name>
    <dbReference type="NCBI Taxonomy" id="664692"/>
    <lineage>
        <taxon>Bacteria</taxon>
        <taxon>Bacillati</taxon>
        <taxon>Actinomycetota</taxon>
        <taxon>Actinomycetes</taxon>
        <taxon>Pseudonocardiales</taxon>
        <taxon>Pseudonocardiaceae</taxon>
        <taxon>Amycolatopsis</taxon>
    </lineage>
</organism>
<keyword evidence="5 7" id="KW-0663">Pyridoxal phosphate</keyword>
<dbReference type="HAMAP" id="MF_01023">
    <property type="entry name" value="HisC_aminotrans_2"/>
    <property type="match status" value="1"/>
</dbReference>
<evidence type="ECO:0000313" key="11">
    <source>
        <dbReference type="Proteomes" id="UP000440096"/>
    </source>
</evidence>
<dbReference type="Gene3D" id="3.90.1150.10">
    <property type="entry name" value="Aspartate Aminotransferase, domain 1"/>
    <property type="match status" value="1"/>
</dbReference>
<evidence type="ECO:0000256" key="7">
    <source>
        <dbReference type="HAMAP-Rule" id="MF_01023"/>
    </source>
</evidence>
<evidence type="ECO:0000256" key="2">
    <source>
        <dbReference type="ARBA" id="ARBA00011738"/>
    </source>
</evidence>
<dbReference type="UniPathway" id="UPA00031">
    <property type="reaction ID" value="UER00012"/>
</dbReference>
<dbReference type="GO" id="GO:0000105">
    <property type="term" value="P:L-histidine biosynthetic process"/>
    <property type="evidence" value="ECO:0007669"/>
    <property type="project" value="UniProtKB-UniRule"/>
</dbReference>
<dbReference type="EC" id="2.6.1.9" evidence="7"/>
<evidence type="ECO:0000256" key="1">
    <source>
        <dbReference type="ARBA" id="ARBA00001933"/>
    </source>
</evidence>
<dbReference type="GO" id="GO:0017000">
    <property type="term" value="P:antibiotic biosynthetic process"/>
    <property type="evidence" value="ECO:0007669"/>
    <property type="project" value="UniProtKB-KW"/>
</dbReference>
<dbReference type="EMBL" id="WMBA01000051">
    <property type="protein sequence ID" value="MTD57582.1"/>
    <property type="molecule type" value="Genomic_DNA"/>
</dbReference>